<evidence type="ECO:0000313" key="4">
    <source>
        <dbReference type="EMBL" id="SMP07134.1"/>
    </source>
</evidence>
<dbReference type="Gene3D" id="3.90.850.10">
    <property type="entry name" value="Fumarylacetoacetase-like, C-terminal domain"/>
    <property type="match status" value="1"/>
</dbReference>
<evidence type="ECO:0000259" key="2">
    <source>
        <dbReference type="Pfam" id="PF01557"/>
    </source>
</evidence>
<dbReference type="EMBL" id="FXUB01000001">
    <property type="protein sequence ID" value="SMP07134.1"/>
    <property type="molecule type" value="Genomic_DNA"/>
</dbReference>
<keyword evidence="5" id="KW-1185">Reference proteome</keyword>
<protein>
    <submittedName>
        <fullName evidence="4">2-keto-4-pentenoate hydratase/2-oxohepta-3-ene-1,7-dioic acid hydratase (Catechol pathway)</fullName>
    </submittedName>
</protein>
<name>A0ABY1NDL1_9BACT</name>
<proteinExistence type="predicted"/>
<comment type="caution">
    <text evidence="4">The sequence shown here is derived from an EMBL/GenBank/DDBJ whole genome shotgun (WGS) entry which is preliminary data.</text>
</comment>
<organism evidence="4 5">
    <name type="scientific">Desulfurobacterium pacificum</name>
    <dbReference type="NCBI Taxonomy" id="240166"/>
    <lineage>
        <taxon>Bacteria</taxon>
        <taxon>Pseudomonadati</taxon>
        <taxon>Aquificota</taxon>
        <taxon>Aquificia</taxon>
        <taxon>Desulfurobacteriales</taxon>
        <taxon>Desulfurobacteriaceae</taxon>
        <taxon>Desulfurobacterium</taxon>
    </lineage>
</organism>
<gene>
    <name evidence="4" type="ORF">SAMN06265339_0444</name>
</gene>
<accession>A0ABY1NDL1</accession>
<feature type="domain" description="Rv2993c-like N-terminal" evidence="3">
    <location>
        <begin position="1"/>
        <end position="54"/>
    </location>
</feature>
<evidence type="ECO:0000313" key="5">
    <source>
        <dbReference type="Proteomes" id="UP001157911"/>
    </source>
</evidence>
<keyword evidence="1" id="KW-0479">Metal-binding</keyword>
<dbReference type="Pfam" id="PF10370">
    <property type="entry name" value="Rv2993c-like_N"/>
    <property type="match status" value="1"/>
</dbReference>
<reference evidence="4 5" key="1">
    <citation type="submission" date="2017-05" db="EMBL/GenBank/DDBJ databases">
        <authorList>
            <person name="Varghese N."/>
            <person name="Submissions S."/>
        </authorList>
    </citation>
    <scope>NUCLEOTIDE SEQUENCE [LARGE SCALE GENOMIC DNA]</scope>
    <source>
        <strain evidence="4 5">DSM 15522</strain>
    </source>
</reference>
<dbReference type="InterPro" id="IPR011234">
    <property type="entry name" value="Fumarylacetoacetase-like_C"/>
</dbReference>
<dbReference type="RefSeq" id="WP_283399950.1">
    <property type="nucleotide sequence ID" value="NZ_FXUB01000001.1"/>
</dbReference>
<dbReference type="InterPro" id="IPR036663">
    <property type="entry name" value="Fumarylacetoacetase_C_sf"/>
</dbReference>
<evidence type="ECO:0000259" key="3">
    <source>
        <dbReference type="Pfam" id="PF10370"/>
    </source>
</evidence>
<evidence type="ECO:0000256" key="1">
    <source>
        <dbReference type="ARBA" id="ARBA00022723"/>
    </source>
</evidence>
<dbReference type="Pfam" id="PF01557">
    <property type="entry name" value="FAA_hydrolase"/>
    <property type="match status" value="1"/>
</dbReference>
<dbReference type="SUPFAM" id="SSF56529">
    <property type="entry name" value="FAH"/>
    <property type="match status" value="1"/>
</dbReference>
<sequence>MKIGRFKYGERTIFGMVRGKEVVVLKEKRIQELMENPTPTDEVVEFKNLKFLSPTRPTKIVAVGLNYKAHAEEMGKPLPEEPLLFMKPSTAVIANKMKIILPEMSQRVDYEGELAIVIGRRCKNVSPEEAKDYILGYSCFNDVTARDLQQKDVQYTRAKSFDTFAPYGPWISTSIDPMNLKITTRVNGEVKQEGSTSDMIFSPFELVSFISKVMTLLPGDVIATGTPPGVGPLKEGDRVEIEIEGIGTLINYVVKEQGGAQ</sequence>
<dbReference type="Proteomes" id="UP001157911">
    <property type="component" value="Unassembled WGS sequence"/>
</dbReference>
<dbReference type="PANTHER" id="PTHR11820">
    <property type="entry name" value="ACYLPYRUVASE"/>
    <property type="match status" value="1"/>
</dbReference>
<feature type="domain" description="Fumarylacetoacetase-like C-terminal" evidence="2">
    <location>
        <begin position="59"/>
        <end position="254"/>
    </location>
</feature>
<dbReference type="PANTHER" id="PTHR11820:SF7">
    <property type="entry name" value="ACYLPYRUVASE FAHD1, MITOCHONDRIAL"/>
    <property type="match status" value="1"/>
</dbReference>
<dbReference type="InterPro" id="IPR018833">
    <property type="entry name" value="Rv2993c-like_N"/>
</dbReference>